<dbReference type="PhylomeDB" id="A0A0G4FID0"/>
<evidence type="ECO:0000256" key="1">
    <source>
        <dbReference type="ARBA" id="ARBA00022468"/>
    </source>
</evidence>
<dbReference type="GO" id="GO:0031267">
    <property type="term" value="F:small GTPase binding"/>
    <property type="evidence" value="ECO:0007669"/>
    <property type="project" value="TreeGrafter"/>
</dbReference>
<keyword evidence="3" id="KW-0677">Repeat</keyword>
<dbReference type="Gene3D" id="3.80.10.10">
    <property type="entry name" value="Ribonuclease Inhibitor"/>
    <property type="match status" value="2"/>
</dbReference>
<dbReference type="GO" id="GO:0005829">
    <property type="term" value="C:cytosol"/>
    <property type="evidence" value="ECO:0007669"/>
    <property type="project" value="TreeGrafter"/>
</dbReference>
<keyword evidence="2" id="KW-0433">Leucine-rich repeat</keyword>
<evidence type="ECO:0000256" key="2">
    <source>
        <dbReference type="ARBA" id="ARBA00022614"/>
    </source>
</evidence>
<dbReference type="GO" id="GO:0048471">
    <property type="term" value="C:perinuclear region of cytoplasm"/>
    <property type="evidence" value="ECO:0007669"/>
    <property type="project" value="TreeGrafter"/>
</dbReference>
<protein>
    <submittedName>
        <fullName evidence="5">Uncharacterized protein</fullName>
    </submittedName>
</protein>
<evidence type="ECO:0000313" key="5">
    <source>
        <dbReference type="EMBL" id="CEM13196.1"/>
    </source>
</evidence>
<name>A0A0G4FID0_9ALVE</name>
<feature type="compositionally biased region" description="Basic residues" evidence="4">
    <location>
        <begin position="504"/>
        <end position="513"/>
    </location>
</feature>
<feature type="compositionally biased region" description="Low complexity" evidence="4">
    <location>
        <begin position="8"/>
        <end position="21"/>
    </location>
</feature>
<reference evidence="5" key="1">
    <citation type="submission" date="2014-11" db="EMBL/GenBank/DDBJ databases">
        <authorList>
            <person name="Otto D Thomas"/>
            <person name="Naeem Raeece"/>
        </authorList>
    </citation>
    <scope>NUCLEOTIDE SEQUENCE</scope>
</reference>
<dbReference type="InterPro" id="IPR027038">
    <property type="entry name" value="RanGap"/>
</dbReference>
<dbReference type="AlphaFoldDB" id="A0A0G4FID0"/>
<dbReference type="PANTHER" id="PTHR24113">
    <property type="entry name" value="RAN GTPASE-ACTIVATING PROTEIN 1"/>
    <property type="match status" value="1"/>
</dbReference>
<dbReference type="GO" id="GO:0005096">
    <property type="term" value="F:GTPase activator activity"/>
    <property type="evidence" value="ECO:0007669"/>
    <property type="project" value="UniProtKB-KW"/>
</dbReference>
<accession>A0A0G4FID0</accession>
<feature type="compositionally biased region" description="Basic and acidic residues" evidence="4">
    <location>
        <begin position="514"/>
        <end position="532"/>
    </location>
</feature>
<dbReference type="InterPro" id="IPR032675">
    <property type="entry name" value="LRR_dom_sf"/>
</dbReference>
<keyword evidence="1" id="KW-0343">GTPase activation</keyword>
<feature type="region of interest" description="Disordered" evidence="4">
    <location>
        <begin position="1"/>
        <end position="70"/>
    </location>
</feature>
<feature type="region of interest" description="Disordered" evidence="4">
    <location>
        <begin position="497"/>
        <end position="536"/>
    </location>
</feature>
<feature type="compositionally biased region" description="Basic and acidic residues" evidence="4">
    <location>
        <begin position="36"/>
        <end position="70"/>
    </location>
</feature>
<evidence type="ECO:0000256" key="3">
    <source>
        <dbReference type="ARBA" id="ARBA00022737"/>
    </source>
</evidence>
<dbReference type="PANTHER" id="PTHR24113:SF12">
    <property type="entry name" value="RAN GTPASE-ACTIVATING PROTEIN 1"/>
    <property type="match status" value="1"/>
</dbReference>
<dbReference type="GO" id="GO:0006913">
    <property type="term" value="P:nucleocytoplasmic transport"/>
    <property type="evidence" value="ECO:0007669"/>
    <property type="project" value="TreeGrafter"/>
</dbReference>
<organism evidence="5">
    <name type="scientific">Chromera velia CCMP2878</name>
    <dbReference type="NCBI Taxonomy" id="1169474"/>
    <lineage>
        <taxon>Eukaryota</taxon>
        <taxon>Sar</taxon>
        <taxon>Alveolata</taxon>
        <taxon>Colpodellida</taxon>
        <taxon>Chromeraceae</taxon>
        <taxon>Chromera</taxon>
    </lineage>
</organism>
<dbReference type="EMBL" id="CDMZ01000388">
    <property type="protein sequence ID" value="CEM13196.1"/>
    <property type="molecule type" value="Genomic_DNA"/>
</dbReference>
<dbReference type="GO" id="GO:0005634">
    <property type="term" value="C:nucleus"/>
    <property type="evidence" value="ECO:0007669"/>
    <property type="project" value="TreeGrafter"/>
</dbReference>
<dbReference type="VEuPathDB" id="CryptoDB:Cvel_17132"/>
<dbReference type="SUPFAM" id="SSF52047">
    <property type="entry name" value="RNI-like"/>
    <property type="match status" value="1"/>
</dbReference>
<gene>
    <name evidence="5" type="ORF">Cvel_17132</name>
</gene>
<sequence>MEGGACGSAGAPASAPQATRGAGNGGRRGKRKYHPQRQDRRANNQRKDEKNEPTTETPKEKGEHDEKKEKHEVALRERAFAKALDPDPQLLRKFLNQKDFGRVWLTLHLSRRGLFPSRPLLELNLSSLGPYDVTAAEMIDSLPFCLQTLKLSRNPRWLFSWKVLTKVFRLKRLPHLRSLDVYDCGLNEGTAEWFPYLENCRELRDLKLSRNGRDLKPYNWRQLARSLSKLTELRSLLIDVCKLGWCETTLFRSLPRNLQTLSISGNLNLGDAPSCWEALSVFVRPVPPPPEAAAASSASVSRLRVLDLGGCGLKGQDAEHLLKCLPGSLTKLSLSYNDQIDMSGWKGLASFMEKNEKGGEGLKELLLAYCGLSSEAAGVVFAALPGCLRKLEVRGNKRIDVKGWTALGAKLQSHTSIYELDVSDCAIDGQKAAAFVPHLPLSLTVIRSRFNDGMSDSHFDSLHKRPRMYMDNWRLTFLQKTSAETLEEIGGLVELTGGHNSAKKEKKKRRAMRKKAEQQRRKEARAAAKENDAASSSSAAAAAASGGGSLNLSGVSTAAPPTGFYPLGVSWASSASVGLPAAAAAAAWL</sequence>
<evidence type="ECO:0000256" key="4">
    <source>
        <dbReference type="SAM" id="MobiDB-lite"/>
    </source>
</evidence>
<proteinExistence type="predicted"/>